<evidence type="ECO:0000313" key="4">
    <source>
        <dbReference type="Proteomes" id="UP001530377"/>
    </source>
</evidence>
<dbReference type="InterPro" id="IPR003347">
    <property type="entry name" value="JmjC_dom"/>
</dbReference>
<dbReference type="EMBL" id="JALLPB020000188">
    <property type="protein sequence ID" value="KAL3815654.1"/>
    <property type="molecule type" value="Genomic_DNA"/>
</dbReference>
<dbReference type="PROSITE" id="PS51184">
    <property type="entry name" value="JMJC"/>
    <property type="match status" value="1"/>
</dbReference>
<feature type="domain" description="JmjC" evidence="2">
    <location>
        <begin position="272"/>
        <end position="454"/>
    </location>
</feature>
<dbReference type="Proteomes" id="UP001530377">
    <property type="component" value="Unassembled WGS sequence"/>
</dbReference>
<organism evidence="3 4">
    <name type="scientific">Cyclostephanos tholiformis</name>
    <dbReference type="NCBI Taxonomy" id="382380"/>
    <lineage>
        <taxon>Eukaryota</taxon>
        <taxon>Sar</taxon>
        <taxon>Stramenopiles</taxon>
        <taxon>Ochrophyta</taxon>
        <taxon>Bacillariophyta</taxon>
        <taxon>Coscinodiscophyceae</taxon>
        <taxon>Thalassiosirophycidae</taxon>
        <taxon>Stephanodiscales</taxon>
        <taxon>Stephanodiscaceae</taxon>
        <taxon>Cyclostephanos</taxon>
    </lineage>
</organism>
<dbReference type="SUPFAM" id="SSF51197">
    <property type="entry name" value="Clavaminate synthase-like"/>
    <property type="match status" value="1"/>
</dbReference>
<dbReference type="Pfam" id="PF13621">
    <property type="entry name" value="Cupin_8"/>
    <property type="match status" value="1"/>
</dbReference>
<dbReference type="Gene3D" id="2.60.120.650">
    <property type="entry name" value="Cupin"/>
    <property type="match status" value="1"/>
</dbReference>
<sequence length="602" mass="67853">MVDSLPDPCYEHPGYIDVLVPRWTEDRAQRLHRSHVSTPSYPIELCDRERKIPIATTGVGGASCDDGSPSKTAKKRPQGRGVEYINPSCDVGVSRHEATWDAFRQYLERCVPTKIANVELFRDTIESHDSVSDRNDHNRMPIVLSEISSLPPSILDAAVTAQCSFLPDKCNEESTHFPSSPQEIDNAISLSVKNSTANGIPLFMGQEDQITTEMTLRDVINWSSTACSMSVCVAQIPIVTADEEPNDENSIKLTLDGRLQRSKTTSDAMDNPQTSQLLSTLLLPSFLLLGDPDEISKCGRGGIVIRSINLWHAPQTCRTNVHYDDNDNLLIVAEGVKTVELSPPGCIRGSPIYSDHANHPALLRRGIQNDDEDNSTNDHVRSELEMTLELKRSRTHIISVGAGEAVYIPCGWWHRVESMSSPNERANKGCTAVNVWFDYERRTDFPVHMTSFCLRDSSRKRYDMYAERATIIALELKRQRAMRRIDRRVPAELICSDSLRRGLELGWAHLRRVESSAEIDIRVFGDTFSQCWMQFIKEAEAIEVQVGAICDIVDQFRIQMEHYLLLLNLSNDLHVEAVVKLWPLFPLHSEESKKCRVGLFHS</sequence>
<dbReference type="InterPro" id="IPR041667">
    <property type="entry name" value="Cupin_8"/>
</dbReference>
<protein>
    <recommendedName>
        <fullName evidence="2">JmjC domain-containing protein</fullName>
    </recommendedName>
</protein>
<evidence type="ECO:0000259" key="2">
    <source>
        <dbReference type="PROSITE" id="PS51184"/>
    </source>
</evidence>
<dbReference type="PANTHER" id="PTHR12461">
    <property type="entry name" value="HYPOXIA-INDUCIBLE FACTOR 1 ALPHA INHIBITOR-RELATED"/>
    <property type="match status" value="1"/>
</dbReference>
<comment type="caution">
    <text evidence="3">The sequence shown here is derived from an EMBL/GenBank/DDBJ whole genome shotgun (WGS) entry which is preliminary data.</text>
</comment>
<gene>
    <name evidence="3" type="ORF">ACHAXA_006929</name>
</gene>
<dbReference type="AlphaFoldDB" id="A0ABD3RSK8"/>
<name>A0ABD3RSK8_9STRA</name>
<accession>A0ABD3RSK8</accession>
<keyword evidence="4" id="KW-1185">Reference proteome</keyword>
<reference evidence="3 4" key="1">
    <citation type="submission" date="2024-10" db="EMBL/GenBank/DDBJ databases">
        <title>Updated reference genomes for cyclostephanoid diatoms.</title>
        <authorList>
            <person name="Roberts W.R."/>
            <person name="Alverson A.J."/>
        </authorList>
    </citation>
    <scope>NUCLEOTIDE SEQUENCE [LARGE SCALE GENOMIC DNA]</scope>
    <source>
        <strain evidence="3 4">AJA228-03</strain>
    </source>
</reference>
<feature type="region of interest" description="Disordered" evidence="1">
    <location>
        <begin position="58"/>
        <end position="81"/>
    </location>
</feature>
<evidence type="ECO:0000313" key="3">
    <source>
        <dbReference type="EMBL" id="KAL3815654.1"/>
    </source>
</evidence>
<dbReference type="PANTHER" id="PTHR12461:SF105">
    <property type="entry name" value="HYPOXIA-INDUCIBLE FACTOR 1-ALPHA INHIBITOR"/>
    <property type="match status" value="1"/>
</dbReference>
<proteinExistence type="predicted"/>
<evidence type="ECO:0000256" key="1">
    <source>
        <dbReference type="SAM" id="MobiDB-lite"/>
    </source>
</evidence>